<dbReference type="Pfam" id="PF00196">
    <property type="entry name" value="GerE"/>
    <property type="match status" value="1"/>
</dbReference>
<dbReference type="Proteomes" id="UP001056455">
    <property type="component" value="Chromosome"/>
</dbReference>
<evidence type="ECO:0000259" key="1">
    <source>
        <dbReference type="PROSITE" id="PS50043"/>
    </source>
</evidence>
<sequence>MQQSTTHQECRELLLTCRPAWRAGHGDEAWAALAKAEALAAADPELPVEVLAMRAGLHLLAEQFAEAVTCAQAAIARGEHLIAQTSGADGEAIAQAVADARVTLAAMAQGGPYPATITTTQSALIVLDQIARDPDLAGTNTTSRAINNALVIRLDGLREVLDTTEGQVEAWVRVSEARTLIRGCSDPGTVLRQAVDLGMDCAQWERAWSSAQEQIADETDRNELIAVLAKAALLAWHRGDRELAADLGQRARSLSVAVDHPWVRTYAYLGGVVAAASGAGVLNRALTAYARCTTGEGHASRPHRAWLAGWVALESGHDVDRVEEFLHLTLPGGLRWAGDGAALVLADVRGQDVDPAIAQQLVRDPGALPFRARVHLAIARTLRRQGRPTAAAVELGRARSLLAGWPGWLLDQVEEECALVEEPVRATPAQRRVLDLLAEGLSNREIADVLALSERTVAVHVAALLRSNDLGSRTALLARHLRAAVRSGSGS</sequence>
<dbReference type="SMART" id="SM00421">
    <property type="entry name" value="HTH_LUXR"/>
    <property type="match status" value="1"/>
</dbReference>
<protein>
    <submittedName>
        <fullName evidence="2">LuxR C-terminal-related transcriptional regulator</fullName>
    </submittedName>
</protein>
<feature type="domain" description="HTH luxR-type" evidence="1">
    <location>
        <begin position="419"/>
        <end position="484"/>
    </location>
</feature>
<dbReference type="Gene3D" id="1.10.10.10">
    <property type="entry name" value="Winged helix-like DNA-binding domain superfamily/Winged helix DNA-binding domain"/>
    <property type="match status" value="1"/>
</dbReference>
<evidence type="ECO:0000313" key="3">
    <source>
        <dbReference type="Proteomes" id="UP001056455"/>
    </source>
</evidence>
<accession>A0ABY4YTS3</accession>
<dbReference type="CDD" id="cd06170">
    <property type="entry name" value="LuxR_C_like"/>
    <property type="match status" value="1"/>
</dbReference>
<dbReference type="PROSITE" id="PS50043">
    <property type="entry name" value="HTH_LUXR_2"/>
    <property type="match status" value="1"/>
</dbReference>
<keyword evidence="3" id="KW-1185">Reference proteome</keyword>
<reference evidence="2" key="1">
    <citation type="submission" date="2022-06" db="EMBL/GenBank/DDBJ databases">
        <title>Ornithinimicrobium HY1793.</title>
        <authorList>
            <person name="Huang Y."/>
        </authorList>
    </citation>
    <scope>NUCLEOTIDE SEQUENCE</scope>
    <source>
        <strain evidence="2">HY1793</strain>
    </source>
</reference>
<dbReference type="EMBL" id="CP099489">
    <property type="protein sequence ID" value="USQ80169.1"/>
    <property type="molecule type" value="Genomic_DNA"/>
</dbReference>
<dbReference type="InterPro" id="IPR000792">
    <property type="entry name" value="Tscrpt_reg_LuxR_C"/>
</dbReference>
<dbReference type="SUPFAM" id="SSF46894">
    <property type="entry name" value="C-terminal effector domain of the bipartite response regulators"/>
    <property type="match status" value="1"/>
</dbReference>
<dbReference type="InterPro" id="IPR036388">
    <property type="entry name" value="WH-like_DNA-bd_sf"/>
</dbReference>
<dbReference type="InterPro" id="IPR016032">
    <property type="entry name" value="Sig_transdc_resp-reg_C-effctor"/>
</dbReference>
<evidence type="ECO:0000313" key="2">
    <source>
        <dbReference type="EMBL" id="USQ80169.1"/>
    </source>
</evidence>
<dbReference type="RefSeq" id="WP_252593545.1">
    <property type="nucleotide sequence ID" value="NZ_CP099489.1"/>
</dbReference>
<name>A0ABY4YTS3_9MICO</name>
<proteinExistence type="predicted"/>
<dbReference type="PRINTS" id="PR00038">
    <property type="entry name" value="HTHLUXR"/>
</dbReference>
<gene>
    <name evidence="2" type="ORF">NF556_00460</name>
</gene>
<organism evidence="2 3">
    <name type="scientific">Ornithinimicrobium faecis</name>
    <dbReference type="NCBI Taxonomy" id="2934158"/>
    <lineage>
        <taxon>Bacteria</taxon>
        <taxon>Bacillati</taxon>
        <taxon>Actinomycetota</taxon>
        <taxon>Actinomycetes</taxon>
        <taxon>Micrococcales</taxon>
        <taxon>Ornithinimicrobiaceae</taxon>
        <taxon>Ornithinimicrobium</taxon>
    </lineage>
</organism>